<dbReference type="SUPFAM" id="SSF53790">
    <property type="entry name" value="Tetrapyrrole methylase"/>
    <property type="match status" value="1"/>
</dbReference>
<dbReference type="InterPro" id="IPR036291">
    <property type="entry name" value="NAD(P)-bd_dom_sf"/>
</dbReference>
<protein>
    <submittedName>
        <fullName evidence="19">Siroheme synthase</fullName>
    </submittedName>
</protein>
<evidence type="ECO:0000256" key="8">
    <source>
        <dbReference type="ARBA" id="ARBA00023027"/>
    </source>
</evidence>
<dbReference type="Pfam" id="PF00590">
    <property type="entry name" value="TP_methylase"/>
    <property type="match status" value="1"/>
</dbReference>
<evidence type="ECO:0000256" key="14">
    <source>
        <dbReference type="PIRSR" id="PIRSR036426-1"/>
    </source>
</evidence>
<dbReference type="GO" id="GO:0019354">
    <property type="term" value="P:siroheme biosynthetic process"/>
    <property type="evidence" value="ECO:0007669"/>
    <property type="project" value="UniProtKB-UniPathway"/>
</dbReference>
<dbReference type="eggNOG" id="COG1648">
    <property type="taxonomic scope" value="Bacteria"/>
</dbReference>
<sequence>MTMLHVQPETSGLSPRSARPQRPARMEPLAVLPVFLPLTGRKAVLAGGGEPAAWKAELLLAAGGELHLFTDNPCEDLAALLADPALSPRIHHAFRRWQPEDLTGAALAIADAEDDEDAAAFFAAARAAGVPVNVIDRPAFCQFQFGGIVNRSPLVVGISTDGAAPVLGQTVRQKIETLLPPGLSRWAQLAARIRAAVSERLESVALRRRFWRQFSEAAFARGAPKVEEDFGALIDHLAEEVPASGEVVLVGAGPGDAAHLTLGAMRALQSADVILFDDLVSAEVLELARREAKRMLVGKRGGRESCAQEDINDMMVSLARQGRKVVRLKSGDPMVFGRAGEEIARLEAEGIPVSVVPGITAASAMAARLKVSLTHRDHAQSLRLMTAHSRHGGLPDTLDLSGRATSASTTVFYMGRRMADSLRQRLLSEGVSPDLPVVAHGSVSRPEEKIWTGRLADLTSTAMAAFGDAPVLIGIGQVFAAAKVGEEAGLPVVAAQVQARKVRA</sequence>
<dbReference type="GO" id="GO:0043115">
    <property type="term" value="F:precorrin-2 dehydrogenase activity"/>
    <property type="evidence" value="ECO:0007669"/>
    <property type="project" value="UniProtKB-EC"/>
</dbReference>
<dbReference type="InterPro" id="IPR014776">
    <property type="entry name" value="4pyrrole_Mease_sub2"/>
</dbReference>
<evidence type="ECO:0000256" key="4">
    <source>
        <dbReference type="ARBA" id="ARBA00022603"/>
    </source>
</evidence>
<dbReference type="InterPro" id="IPR019478">
    <property type="entry name" value="Sirohaem_synthase_dimer_dom"/>
</dbReference>
<feature type="active site" description="Proton acceptor" evidence="14">
    <location>
        <position position="277"/>
    </location>
</feature>
<dbReference type="Pfam" id="PF13241">
    <property type="entry name" value="NAD_binding_7"/>
    <property type="match status" value="1"/>
</dbReference>
<evidence type="ECO:0000259" key="17">
    <source>
        <dbReference type="Pfam" id="PF00590"/>
    </source>
</evidence>
<dbReference type="GO" id="GO:0032259">
    <property type="term" value="P:methylation"/>
    <property type="evidence" value="ECO:0007669"/>
    <property type="project" value="UniProtKB-KW"/>
</dbReference>
<dbReference type="InterPro" id="IPR006366">
    <property type="entry name" value="CobA/CysG_C"/>
</dbReference>
<dbReference type="FunFam" id="3.40.1010.10:FF:000001">
    <property type="entry name" value="Siroheme synthase"/>
    <property type="match status" value="1"/>
</dbReference>
<dbReference type="UniPathway" id="UPA00262">
    <property type="reaction ID" value="UER00211"/>
</dbReference>
<feature type="domain" description="Sirohaem synthase dimerisation" evidence="18">
    <location>
        <begin position="183"/>
        <end position="220"/>
    </location>
</feature>
<feature type="region of interest" description="Disordered" evidence="16">
    <location>
        <begin position="1"/>
        <end position="23"/>
    </location>
</feature>
<dbReference type="KEGG" id="pphr:APZ00_12130"/>
<keyword evidence="5 15" id="KW-0808">Transferase</keyword>
<accession>A0A0U3P2B3</accession>
<keyword evidence="9" id="KW-0456">Lyase</keyword>
<evidence type="ECO:0000256" key="13">
    <source>
        <dbReference type="ARBA" id="ARBA00047561"/>
    </source>
</evidence>
<dbReference type="InterPro" id="IPR050161">
    <property type="entry name" value="Siro_Cobalamin_biosynth"/>
</dbReference>
<dbReference type="InterPro" id="IPR003043">
    <property type="entry name" value="Uropor_MeTrfase_CS"/>
</dbReference>
<dbReference type="STRING" id="121719.APZ00_12130"/>
<dbReference type="Pfam" id="PF10414">
    <property type="entry name" value="CysG_dimeriser"/>
    <property type="match status" value="1"/>
</dbReference>
<keyword evidence="8" id="KW-0520">NAD</keyword>
<dbReference type="PANTHER" id="PTHR45790:SF3">
    <property type="entry name" value="S-ADENOSYL-L-METHIONINE-DEPENDENT UROPORPHYRINOGEN III METHYLTRANSFERASE, CHLOROPLASTIC"/>
    <property type="match status" value="1"/>
</dbReference>
<dbReference type="SUPFAM" id="SSF75615">
    <property type="entry name" value="Siroheme synthase middle domains-like"/>
    <property type="match status" value="1"/>
</dbReference>
<dbReference type="EMBL" id="CP013068">
    <property type="protein sequence ID" value="ALV27718.1"/>
    <property type="molecule type" value="Genomic_DNA"/>
</dbReference>
<dbReference type="GO" id="GO:0051266">
    <property type="term" value="F:sirohydrochlorin ferrochelatase activity"/>
    <property type="evidence" value="ECO:0007669"/>
    <property type="project" value="InterPro"/>
</dbReference>
<dbReference type="NCBIfam" id="NF007922">
    <property type="entry name" value="PRK10637.1"/>
    <property type="match status" value="1"/>
</dbReference>
<organism evidence="19 20">
    <name type="scientific">Pannonibacter phragmitetus</name>
    <dbReference type="NCBI Taxonomy" id="121719"/>
    <lineage>
        <taxon>Bacteria</taxon>
        <taxon>Pseudomonadati</taxon>
        <taxon>Pseudomonadota</taxon>
        <taxon>Alphaproteobacteria</taxon>
        <taxon>Hyphomicrobiales</taxon>
        <taxon>Stappiaceae</taxon>
        <taxon>Pannonibacter</taxon>
    </lineage>
</organism>
<dbReference type="Gene3D" id="1.10.8.210">
    <property type="entry name" value="Sirohaem synthase, dimerisation domain"/>
    <property type="match status" value="1"/>
</dbReference>
<evidence type="ECO:0000313" key="20">
    <source>
        <dbReference type="Proteomes" id="UP000064921"/>
    </source>
</evidence>
<keyword evidence="10" id="KW-0627">Porphyrin biosynthesis</keyword>
<evidence type="ECO:0000256" key="15">
    <source>
        <dbReference type="RuleBase" id="RU003960"/>
    </source>
</evidence>
<dbReference type="NCBIfam" id="TIGR01470">
    <property type="entry name" value="cysG_Nterm"/>
    <property type="match status" value="1"/>
</dbReference>
<dbReference type="InterPro" id="IPR012409">
    <property type="entry name" value="Sirohaem_synth"/>
</dbReference>
<dbReference type="Gene3D" id="3.40.50.720">
    <property type="entry name" value="NAD(P)-binding Rossmann-like Domain"/>
    <property type="match status" value="1"/>
</dbReference>
<evidence type="ECO:0000256" key="16">
    <source>
        <dbReference type="SAM" id="MobiDB-lite"/>
    </source>
</evidence>
<evidence type="ECO:0000256" key="7">
    <source>
        <dbReference type="ARBA" id="ARBA00023002"/>
    </source>
</evidence>
<evidence type="ECO:0000256" key="3">
    <source>
        <dbReference type="ARBA" id="ARBA00022573"/>
    </source>
</evidence>
<gene>
    <name evidence="19" type="ORF">APZ00_12130</name>
</gene>
<reference evidence="19 20" key="1">
    <citation type="submission" date="2015-10" db="EMBL/GenBank/DDBJ databases">
        <title>The world's first case of liver abscess caused by Pannonibacter phragmitetus.</title>
        <authorList>
            <person name="Ming D."/>
            <person name="Wang M."/>
            <person name="Zhou Y."/>
            <person name="Jiang T."/>
            <person name="Hu S."/>
        </authorList>
    </citation>
    <scope>NUCLEOTIDE SEQUENCE [LARGE SCALE GENOMIC DNA]</scope>
    <source>
        <strain evidence="19 20">31801</strain>
    </source>
</reference>
<dbReference type="InterPro" id="IPR037115">
    <property type="entry name" value="Sirohaem_synt_dimer_dom_sf"/>
</dbReference>
<comment type="catalytic activity">
    <reaction evidence="13">
        <text>precorrin-2 + NAD(+) = sirohydrochlorin + NADH + 2 H(+)</text>
        <dbReference type="Rhea" id="RHEA:15613"/>
        <dbReference type="ChEBI" id="CHEBI:15378"/>
        <dbReference type="ChEBI" id="CHEBI:57540"/>
        <dbReference type="ChEBI" id="CHEBI:57945"/>
        <dbReference type="ChEBI" id="CHEBI:58351"/>
        <dbReference type="ChEBI" id="CHEBI:58827"/>
        <dbReference type="EC" id="1.3.1.76"/>
    </reaction>
</comment>
<evidence type="ECO:0000313" key="19">
    <source>
        <dbReference type="EMBL" id="ALV27718.1"/>
    </source>
</evidence>
<evidence type="ECO:0000256" key="5">
    <source>
        <dbReference type="ARBA" id="ARBA00022679"/>
    </source>
</evidence>
<dbReference type="InterPro" id="IPR006367">
    <property type="entry name" value="Sirohaem_synthase_N"/>
</dbReference>
<dbReference type="Proteomes" id="UP000064921">
    <property type="component" value="Chromosome"/>
</dbReference>
<dbReference type="SUPFAM" id="SSF51735">
    <property type="entry name" value="NAD(P)-binding Rossmann-fold domains"/>
    <property type="match status" value="1"/>
</dbReference>
<name>A0A0U3P2B3_9HYPH</name>
<dbReference type="AlphaFoldDB" id="A0A0U3P2B3"/>
<feature type="active site" description="Proton donor" evidence="14">
    <location>
        <position position="299"/>
    </location>
</feature>
<dbReference type="GO" id="GO:0009236">
    <property type="term" value="P:cobalamin biosynthetic process"/>
    <property type="evidence" value="ECO:0007669"/>
    <property type="project" value="UniProtKB-KW"/>
</dbReference>
<comment type="similarity">
    <text evidence="2 15">Belongs to the precorrin methyltransferase family.</text>
</comment>
<evidence type="ECO:0000256" key="11">
    <source>
        <dbReference type="ARBA" id="ARBA00023268"/>
    </source>
</evidence>
<dbReference type="InterPro" id="IPR035996">
    <property type="entry name" value="4pyrrol_Methylase_sf"/>
</dbReference>
<comment type="pathway">
    <text evidence="1">Porphyrin-containing compound metabolism; siroheme biosynthesis; sirohydrochlorin from precorrin-2: step 1/1.</text>
</comment>
<dbReference type="Gene3D" id="3.30.950.10">
    <property type="entry name" value="Methyltransferase, Cobalt-precorrin-4 Transmethylase, Domain 2"/>
    <property type="match status" value="1"/>
</dbReference>
<keyword evidence="7" id="KW-0560">Oxidoreductase</keyword>
<keyword evidence="6" id="KW-0949">S-adenosyl-L-methionine</keyword>
<evidence type="ECO:0000256" key="9">
    <source>
        <dbReference type="ARBA" id="ARBA00023239"/>
    </source>
</evidence>
<dbReference type="PANTHER" id="PTHR45790">
    <property type="entry name" value="SIROHEME SYNTHASE-RELATED"/>
    <property type="match status" value="1"/>
</dbReference>
<evidence type="ECO:0000256" key="1">
    <source>
        <dbReference type="ARBA" id="ARBA00005010"/>
    </source>
</evidence>
<dbReference type="RefSeq" id="WP_058899060.1">
    <property type="nucleotide sequence ID" value="NZ_CP013068.1"/>
</dbReference>
<keyword evidence="11" id="KW-0511">Multifunctional enzyme</keyword>
<proteinExistence type="inferred from homology"/>
<keyword evidence="4 15" id="KW-0489">Methyltransferase</keyword>
<evidence type="ECO:0000256" key="12">
    <source>
        <dbReference type="ARBA" id="ARBA00025705"/>
    </source>
</evidence>
<dbReference type="NCBIfam" id="NF004790">
    <property type="entry name" value="PRK06136.1"/>
    <property type="match status" value="1"/>
</dbReference>
<dbReference type="GO" id="GO:0051287">
    <property type="term" value="F:NAD binding"/>
    <property type="evidence" value="ECO:0007669"/>
    <property type="project" value="InterPro"/>
</dbReference>
<dbReference type="Gene3D" id="3.40.1010.10">
    <property type="entry name" value="Cobalt-precorrin-4 Transmethylase, Domain 1"/>
    <property type="match status" value="1"/>
</dbReference>
<keyword evidence="20" id="KW-1185">Reference proteome</keyword>
<evidence type="ECO:0000256" key="10">
    <source>
        <dbReference type="ARBA" id="ARBA00023244"/>
    </source>
</evidence>
<dbReference type="PROSITE" id="PS00840">
    <property type="entry name" value="SUMT_2"/>
    <property type="match status" value="1"/>
</dbReference>
<evidence type="ECO:0000256" key="2">
    <source>
        <dbReference type="ARBA" id="ARBA00005879"/>
    </source>
</evidence>
<keyword evidence="3" id="KW-0169">Cobalamin biosynthesis</keyword>
<dbReference type="PIRSF" id="PIRSF036426">
    <property type="entry name" value="Sirohaem_synth"/>
    <property type="match status" value="1"/>
</dbReference>
<evidence type="ECO:0000256" key="6">
    <source>
        <dbReference type="ARBA" id="ARBA00022691"/>
    </source>
</evidence>
<dbReference type="NCBIfam" id="TIGR01469">
    <property type="entry name" value="cobA_cysG_Cterm"/>
    <property type="match status" value="1"/>
</dbReference>
<dbReference type="InterPro" id="IPR000878">
    <property type="entry name" value="4pyrrol_Mease"/>
</dbReference>
<feature type="compositionally biased region" description="Low complexity" evidence="16">
    <location>
        <begin position="14"/>
        <end position="23"/>
    </location>
</feature>
<dbReference type="Gene3D" id="3.30.160.110">
    <property type="entry name" value="Siroheme synthase, domain 2"/>
    <property type="match status" value="1"/>
</dbReference>
<evidence type="ECO:0000259" key="18">
    <source>
        <dbReference type="Pfam" id="PF10414"/>
    </source>
</evidence>
<dbReference type="CDD" id="cd11642">
    <property type="entry name" value="SUMT"/>
    <property type="match status" value="1"/>
</dbReference>
<dbReference type="eggNOG" id="COG0007">
    <property type="taxonomic scope" value="Bacteria"/>
</dbReference>
<comment type="pathway">
    <text evidence="12">Porphyrin-containing compound metabolism; siroheme biosynthesis; precorrin-2 from uroporphyrinogen III: step 1/1.</text>
</comment>
<feature type="domain" description="Tetrapyrrole methylase" evidence="17">
    <location>
        <begin position="247"/>
        <end position="458"/>
    </location>
</feature>
<dbReference type="InterPro" id="IPR014777">
    <property type="entry name" value="4pyrrole_Mease_sub1"/>
</dbReference>
<dbReference type="GO" id="GO:0004851">
    <property type="term" value="F:uroporphyrin-III C-methyltransferase activity"/>
    <property type="evidence" value="ECO:0007669"/>
    <property type="project" value="InterPro"/>
</dbReference>